<comment type="caution">
    <text evidence="2">The sequence shown here is derived from an EMBL/GenBank/DDBJ whole genome shotgun (WGS) entry which is preliminary data.</text>
</comment>
<keyword evidence="3" id="KW-1185">Reference proteome</keyword>
<proteinExistence type="predicted"/>
<dbReference type="Proteomes" id="UP001359485">
    <property type="component" value="Unassembled WGS sequence"/>
</dbReference>
<gene>
    <name evidence="2" type="ORF">RUM44_010008</name>
</gene>
<reference evidence="2 3" key="1">
    <citation type="submission" date="2023-09" db="EMBL/GenBank/DDBJ databases">
        <title>Genomes of two closely related lineages of the louse Polyplax serrata with different host specificities.</title>
        <authorList>
            <person name="Martinu J."/>
            <person name="Tarabai H."/>
            <person name="Stefka J."/>
            <person name="Hypsa V."/>
        </authorList>
    </citation>
    <scope>NUCLEOTIDE SEQUENCE [LARGE SCALE GENOMIC DNA]</scope>
    <source>
        <strain evidence="2">98ZLc_SE</strain>
    </source>
</reference>
<dbReference type="EMBL" id="JAWJWF010000045">
    <property type="protein sequence ID" value="KAK6627530.1"/>
    <property type="molecule type" value="Genomic_DNA"/>
</dbReference>
<name>A0ABR1AUD0_POLSC</name>
<feature type="region of interest" description="Disordered" evidence="1">
    <location>
        <begin position="48"/>
        <end position="104"/>
    </location>
</feature>
<evidence type="ECO:0000313" key="2">
    <source>
        <dbReference type="EMBL" id="KAK6627530.1"/>
    </source>
</evidence>
<sequence>MVALYHLITQLPGLTDDALLPKGQHRSTVRKNKANICNAFFERSLESAFAPGDTDGRAQTSGGSQAHKEKGKQPGVWGQCAVDARSKQEQQQQQQRGPESRKSR</sequence>
<organism evidence="2 3">
    <name type="scientific">Polyplax serrata</name>
    <name type="common">Common mouse louse</name>
    <dbReference type="NCBI Taxonomy" id="468196"/>
    <lineage>
        <taxon>Eukaryota</taxon>
        <taxon>Metazoa</taxon>
        <taxon>Ecdysozoa</taxon>
        <taxon>Arthropoda</taxon>
        <taxon>Hexapoda</taxon>
        <taxon>Insecta</taxon>
        <taxon>Pterygota</taxon>
        <taxon>Neoptera</taxon>
        <taxon>Paraneoptera</taxon>
        <taxon>Psocodea</taxon>
        <taxon>Troctomorpha</taxon>
        <taxon>Phthiraptera</taxon>
        <taxon>Anoplura</taxon>
        <taxon>Polyplacidae</taxon>
        <taxon>Polyplax</taxon>
    </lineage>
</organism>
<evidence type="ECO:0000256" key="1">
    <source>
        <dbReference type="SAM" id="MobiDB-lite"/>
    </source>
</evidence>
<accession>A0ABR1AUD0</accession>
<evidence type="ECO:0000313" key="3">
    <source>
        <dbReference type="Proteomes" id="UP001359485"/>
    </source>
</evidence>
<protein>
    <submittedName>
        <fullName evidence="2">Uncharacterized protein</fullName>
    </submittedName>
</protein>